<evidence type="ECO:0000256" key="4">
    <source>
        <dbReference type="SAM" id="MobiDB-lite"/>
    </source>
</evidence>
<organism evidence="6 7">
    <name type="scientific">Kocuria turfanensis</name>
    <dbReference type="NCBI Taxonomy" id="388357"/>
    <lineage>
        <taxon>Bacteria</taxon>
        <taxon>Bacillati</taxon>
        <taxon>Actinomycetota</taxon>
        <taxon>Actinomycetes</taxon>
        <taxon>Micrococcales</taxon>
        <taxon>Micrococcaceae</taxon>
        <taxon>Kocuria</taxon>
    </lineage>
</organism>
<dbReference type="EMBL" id="BJZS01000138">
    <property type="protein sequence ID" value="GEO97514.1"/>
    <property type="molecule type" value="Genomic_DNA"/>
</dbReference>
<dbReference type="STRING" id="388357.GCA_001580365_02031"/>
<keyword evidence="3" id="KW-0520">NAD</keyword>
<dbReference type="FunFam" id="3.40.309.10:FF:000002">
    <property type="entry name" value="Methylmalonate-semialdehyde dehydrogenase (Acylating)"/>
    <property type="match status" value="1"/>
</dbReference>
<dbReference type="NCBIfam" id="TIGR01722">
    <property type="entry name" value="MMSDH"/>
    <property type="match status" value="1"/>
</dbReference>
<evidence type="ECO:0000313" key="7">
    <source>
        <dbReference type="Proteomes" id="UP000321103"/>
    </source>
</evidence>
<accession>A0A512III5</accession>
<evidence type="ECO:0000256" key="1">
    <source>
        <dbReference type="ARBA" id="ARBA00013048"/>
    </source>
</evidence>
<dbReference type="FunFam" id="3.40.605.10:FF:000003">
    <property type="entry name" value="Methylmalonate-semialdehyde dehydrogenase [acylating]"/>
    <property type="match status" value="1"/>
</dbReference>
<dbReference type="GO" id="GO:0004491">
    <property type="term" value="F:methylmalonate-semialdehyde dehydrogenase (acylating, NAD) activity"/>
    <property type="evidence" value="ECO:0007669"/>
    <property type="project" value="UniProtKB-EC"/>
</dbReference>
<dbReference type="GO" id="GO:0006210">
    <property type="term" value="P:thymine catabolic process"/>
    <property type="evidence" value="ECO:0007669"/>
    <property type="project" value="TreeGrafter"/>
</dbReference>
<dbReference type="InterPro" id="IPR010061">
    <property type="entry name" value="MeMal-semiAld_DH"/>
</dbReference>
<evidence type="ECO:0000256" key="2">
    <source>
        <dbReference type="ARBA" id="ARBA00023002"/>
    </source>
</evidence>
<keyword evidence="2" id="KW-0560">Oxidoreductase</keyword>
<dbReference type="SUPFAM" id="SSF53720">
    <property type="entry name" value="ALDH-like"/>
    <property type="match status" value="1"/>
</dbReference>
<gene>
    <name evidence="6" type="primary">mmsA_2</name>
    <name evidence="6" type="ORF">KTU01_36370</name>
</gene>
<dbReference type="InterPro" id="IPR016163">
    <property type="entry name" value="Ald_DH_C"/>
</dbReference>
<evidence type="ECO:0000259" key="5">
    <source>
        <dbReference type="Pfam" id="PF00171"/>
    </source>
</evidence>
<dbReference type="Proteomes" id="UP000321103">
    <property type="component" value="Unassembled WGS sequence"/>
</dbReference>
<feature type="compositionally biased region" description="Basic and acidic residues" evidence="4">
    <location>
        <begin position="1"/>
        <end position="14"/>
    </location>
</feature>
<dbReference type="GO" id="GO:0006574">
    <property type="term" value="P:L-valine catabolic process"/>
    <property type="evidence" value="ECO:0007669"/>
    <property type="project" value="TreeGrafter"/>
</dbReference>
<feature type="region of interest" description="Disordered" evidence="4">
    <location>
        <begin position="1"/>
        <end position="27"/>
    </location>
</feature>
<dbReference type="Gene3D" id="3.40.309.10">
    <property type="entry name" value="Aldehyde Dehydrogenase, Chain A, domain 2"/>
    <property type="match status" value="1"/>
</dbReference>
<comment type="caution">
    <text evidence="6">The sequence shown here is derived from an EMBL/GenBank/DDBJ whole genome shotgun (WGS) entry which is preliminary data.</text>
</comment>
<dbReference type="Gene3D" id="3.40.605.10">
    <property type="entry name" value="Aldehyde Dehydrogenase, Chain A, domain 1"/>
    <property type="match status" value="1"/>
</dbReference>
<dbReference type="PANTHER" id="PTHR43866">
    <property type="entry name" value="MALONATE-SEMIALDEHYDE DEHYDROGENASE"/>
    <property type="match status" value="1"/>
</dbReference>
<dbReference type="PROSITE" id="PS00070">
    <property type="entry name" value="ALDEHYDE_DEHYDR_CYS"/>
    <property type="match status" value="1"/>
</dbReference>
<name>A0A512III5_9MICC</name>
<evidence type="ECO:0000256" key="3">
    <source>
        <dbReference type="ARBA" id="ARBA00023027"/>
    </source>
</evidence>
<keyword evidence="7" id="KW-1185">Reference proteome</keyword>
<dbReference type="PANTHER" id="PTHR43866:SF4">
    <property type="entry name" value="MALONATE-SEMIALDEHYDE DEHYDROGENASE"/>
    <property type="match status" value="1"/>
</dbReference>
<proteinExistence type="predicted"/>
<dbReference type="RefSeq" id="WP_084271559.1">
    <property type="nucleotide sequence ID" value="NZ_BJZS01000138.1"/>
</dbReference>
<dbReference type="InterPro" id="IPR016161">
    <property type="entry name" value="Ald_DH/histidinol_DH"/>
</dbReference>
<reference evidence="6 7" key="1">
    <citation type="submission" date="2019-07" db="EMBL/GenBank/DDBJ databases">
        <title>Whole genome shotgun sequence of Kocuria turfanensis NBRC 107627.</title>
        <authorList>
            <person name="Hosoyama A."/>
            <person name="Uohara A."/>
            <person name="Ohji S."/>
            <person name="Ichikawa N."/>
        </authorList>
    </citation>
    <scope>NUCLEOTIDE SEQUENCE [LARGE SCALE GENOMIC DNA]</scope>
    <source>
        <strain evidence="6 7">NBRC 107627</strain>
    </source>
</reference>
<protein>
    <recommendedName>
        <fullName evidence="1">methylmalonate-semialdehyde dehydrogenase (CoA acylating)</fullName>
        <ecNumber evidence="1">1.2.1.27</ecNumber>
    </recommendedName>
</protein>
<evidence type="ECO:0000313" key="6">
    <source>
        <dbReference type="EMBL" id="GEO97514.1"/>
    </source>
</evidence>
<dbReference type="EC" id="1.2.1.27" evidence="1"/>
<dbReference type="InterPro" id="IPR016162">
    <property type="entry name" value="Ald_DH_N"/>
</dbReference>
<dbReference type="CDD" id="cd07085">
    <property type="entry name" value="ALDH_F6_MMSDH"/>
    <property type="match status" value="1"/>
</dbReference>
<dbReference type="AlphaFoldDB" id="A0A512III5"/>
<sequence length="519" mass="55281">MQDTKQSAEVRAQQDAEQGAQDPRGAGEVIEHFIDGRRHGGSERTAPVYNPATGQVAKQVLLASAEEVATAVEAAEAALRGWRATSLAKRTAIMFKVENIIRERTPELAEIVTAEHGKVLSDAAGEIARGLENVQFCTGLMHHLKGEHLEQAATGVDVHQIRQPVGVVACITPFNFPAMVPLWMITTAIAAGNTVVLKPSERDPSASVWIAEAFAEAGLPPGVLNVVHGDKVAVDELLTNPLVKAVSFVGSTPIAQYIYETSAAHGKRVQALGGAKNHMVVMPDADLDGAADAAVSAAYGSAGERCMAISVVVAVGDTADPLIERITERVGKLTIGPGTDPASEMGPLITPQALERVNGYVSGAEAEGATVVVDGTKQEFEGDGFFTGVSLIDHVKPGMKVYDEEIFGPVLSVVRVGSYDEAVRLINSNQFANGTAVFTRDGKTAREYQFDIEVGMVGINVPIPVPIGAFSFGGWKKSLFGDTHMYGPESFNFYTRRKLVTTRWPEPSESQINLGFPTH</sequence>
<dbReference type="Pfam" id="PF00171">
    <property type="entry name" value="Aldedh"/>
    <property type="match status" value="1"/>
</dbReference>
<dbReference type="InterPro" id="IPR015590">
    <property type="entry name" value="Aldehyde_DH_dom"/>
</dbReference>
<feature type="domain" description="Aldehyde dehydrogenase" evidence="5">
    <location>
        <begin position="43"/>
        <end position="500"/>
    </location>
</feature>
<dbReference type="InterPro" id="IPR016160">
    <property type="entry name" value="Ald_DH_CS_CYS"/>
</dbReference>